<name>A0A9P7UI01_9PEZI</name>
<accession>A0A9P7UI01</accession>
<sequence length="154" mass="17187">SCAYYGSRRLPSLSLFPLRGHSCEPTLCRAEETDHPEVNVFSSLFLLVRLFPYTPSPPSPPCELRDLVCLDELAIGCPECSLSVTLFKKATILLVQFDSSCIVKDSTTSSIFAFSLLRQTMFPMPGLFLLWWFGFSREPIDLGRPPPTPPSPEV</sequence>
<evidence type="ECO:0000313" key="1">
    <source>
        <dbReference type="EMBL" id="KAG7050075.1"/>
    </source>
</evidence>
<organism evidence="1 2">
    <name type="scientific">Colletotrichum scovillei</name>
    <dbReference type="NCBI Taxonomy" id="1209932"/>
    <lineage>
        <taxon>Eukaryota</taxon>
        <taxon>Fungi</taxon>
        <taxon>Dikarya</taxon>
        <taxon>Ascomycota</taxon>
        <taxon>Pezizomycotina</taxon>
        <taxon>Sordariomycetes</taxon>
        <taxon>Hypocreomycetidae</taxon>
        <taxon>Glomerellales</taxon>
        <taxon>Glomerellaceae</taxon>
        <taxon>Colletotrichum</taxon>
        <taxon>Colletotrichum acutatum species complex</taxon>
    </lineage>
</organism>
<proteinExistence type="predicted"/>
<reference evidence="1" key="1">
    <citation type="submission" date="2021-05" db="EMBL/GenBank/DDBJ databases">
        <title>Comparative genomics of three Colletotrichum scovillei strains and genetic complementation revealed genes involved fungal growth and virulence on chili pepper.</title>
        <authorList>
            <person name="Hsieh D.-K."/>
            <person name="Chuang S.-C."/>
            <person name="Chen C.-Y."/>
            <person name="Chao Y.-T."/>
            <person name="Lu M.-Y.J."/>
            <person name="Lee M.-H."/>
            <person name="Shih M.-C."/>
        </authorList>
    </citation>
    <scope>NUCLEOTIDE SEQUENCE</scope>
    <source>
        <strain evidence="1">Coll-153</strain>
    </source>
</reference>
<dbReference type="AlphaFoldDB" id="A0A9P7UI01"/>
<feature type="non-terminal residue" evidence="1">
    <location>
        <position position="154"/>
    </location>
</feature>
<dbReference type="EMBL" id="JAESDN010000005">
    <property type="protein sequence ID" value="KAG7050075.1"/>
    <property type="molecule type" value="Genomic_DNA"/>
</dbReference>
<protein>
    <submittedName>
        <fullName evidence="1">Uncharacterized protein</fullName>
    </submittedName>
</protein>
<dbReference type="Proteomes" id="UP000699042">
    <property type="component" value="Unassembled WGS sequence"/>
</dbReference>
<gene>
    <name evidence="1" type="ORF">JMJ77_012829</name>
</gene>
<comment type="caution">
    <text evidence="1">The sequence shown here is derived from an EMBL/GenBank/DDBJ whole genome shotgun (WGS) entry which is preliminary data.</text>
</comment>
<evidence type="ECO:0000313" key="2">
    <source>
        <dbReference type="Proteomes" id="UP000699042"/>
    </source>
</evidence>
<keyword evidence="2" id="KW-1185">Reference proteome</keyword>